<feature type="domain" description="Cas12f1-like TNB" evidence="2">
    <location>
        <begin position="37"/>
        <end position="99"/>
    </location>
</feature>
<dbReference type="AlphaFoldDB" id="A0A1N7H9N5"/>
<organism evidence="3 4">
    <name type="scientific">Natronorubrum thiooxidans</name>
    <dbReference type="NCBI Taxonomy" id="308853"/>
    <lineage>
        <taxon>Archaea</taxon>
        <taxon>Methanobacteriati</taxon>
        <taxon>Methanobacteriota</taxon>
        <taxon>Stenosarchaea group</taxon>
        <taxon>Halobacteria</taxon>
        <taxon>Halobacteriales</taxon>
        <taxon>Natrialbaceae</taxon>
        <taxon>Natronorubrum</taxon>
    </lineage>
</organism>
<evidence type="ECO:0000259" key="2">
    <source>
        <dbReference type="Pfam" id="PF07282"/>
    </source>
</evidence>
<proteinExistence type="predicted"/>
<accession>A0A1N7H9N5</accession>
<evidence type="ECO:0000313" key="3">
    <source>
        <dbReference type="EMBL" id="SIS21577.1"/>
    </source>
</evidence>
<keyword evidence="1 3" id="KW-0238">DNA-binding</keyword>
<dbReference type="Proteomes" id="UP000185936">
    <property type="component" value="Unassembled WGS sequence"/>
</dbReference>
<dbReference type="GO" id="GO:0003677">
    <property type="term" value="F:DNA binding"/>
    <property type="evidence" value="ECO:0007669"/>
    <property type="project" value="UniProtKB-KW"/>
</dbReference>
<reference evidence="4" key="1">
    <citation type="submission" date="2017-01" db="EMBL/GenBank/DDBJ databases">
        <authorList>
            <person name="Varghese N."/>
            <person name="Submissions S."/>
        </authorList>
    </citation>
    <scope>NUCLEOTIDE SEQUENCE [LARGE SCALE GENOMIC DNA]</scope>
    <source>
        <strain evidence="4">type strain: HArc-</strain>
    </source>
</reference>
<dbReference type="STRING" id="308853.SAMN05421752_13714"/>
<protein>
    <submittedName>
        <fullName evidence="3">Putative transposase DNA-binding domain-containing protein</fullName>
    </submittedName>
</protein>
<dbReference type="EMBL" id="FTNR01000037">
    <property type="protein sequence ID" value="SIS21577.1"/>
    <property type="molecule type" value="Genomic_DNA"/>
</dbReference>
<evidence type="ECO:0000313" key="4">
    <source>
        <dbReference type="Proteomes" id="UP000185936"/>
    </source>
</evidence>
<dbReference type="RefSeq" id="WP_235847875.1">
    <property type="nucleotide sequence ID" value="NZ_FTNR01000037.1"/>
</dbReference>
<evidence type="ECO:0000256" key="1">
    <source>
        <dbReference type="ARBA" id="ARBA00023125"/>
    </source>
</evidence>
<dbReference type="Pfam" id="PF07282">
    <property type="entry name" value="Cas12f1-like_TNB"/>
    <property type="match status" value="1"/>
</dbReference>
<name>A0A1N7H9N5_9EURY</name>
<dbReference type="InterPro" id="IPR010095">
    <property type="entry name" value="Cas12f1-like_TNB"/>
</dbReference>
<gene>
    <name evidence="3" type="ORF">SAMN05421752_13714</name>
</gene>
<keyword evidence="4" id="KW-1185">Reference proteome</keyword>
<sequence>MIWNQQKRGLSATHTTDRALGTRFPTIESTRSNIAKYIELVTYKVEDTDLFVETVNPAYTSQRCSHCGFVHEDNRSDKAFKCLKCEYEVNADYNAAKNVANRYCAYIHRGQKSRGGWATSQLALKSGMLNVNGDFNASPPVEG</sequence>